<evidence type="ECO:0000256" key="3">
    <source>
        <dbReference type="ARBA" id="ARBA00011245"/>
    </source>
</evidence>
<gene>
    <name evidence="14" type="ORF">CJP73_14330</name>
</gene>
<comment type="subunit">
    <text evidence="3">Monomer.</text>
</comment>
<dbReference type="PROSITE" id="PS51257">
    <property type="entry name" value="PROKAR_LIPOPROTEIN"/>
    <property type="match status" value="1"/>
</dbReference>
<evidence type="ECO:0000256" key="1">
    <source>
        <dbReference type="ARBA" id="ARBA00004459"/>
    </source>
</evidence>
<evidence type="ECO:0000313" key="15">
    <source>
        <dbReference type="Proteomes" id="UP000266206"/>
    </source>
</evidence>
<organism evidence="14 15">
    <name type="scientific">Neopusillimonas maritima</name>
    <dbReference type="NCBI Taxonomy" id="2026239"/>
    <lineage>
        <taxon>Bacteria</taxon>
        <taxon>Pseudomonadati</taxon>
        <taxon>Pseudomonadota</taxon>
        <taxon>Betaproteobacteria</taxon>
        <taxon>Burkholderiales</taxon>
        <taxon>Alcaligenaceae</taxon>
        <taxon>Neopusillimonas</taxon>
    </lineage>
</organism>
<dbReference type="InterPro" id="IPR029046">
    <property type="entry name" value="LolA/LolB/LppX"/>
</dbReference>
<dbReference type="AlphaFoldDB" id="A0A3A1YTP3"/>
<keyword evidence="11" id="KW-0998">Cell outer membrane</keyword>
<keyword evidence="7" id="KW-0653">Protein transport</keyword>
<evidence type="ECO:0000256" key="4">
    <source>
        <dbReference type="ARBA" id="ARBA00016202"/>
    </source>
</evidence>
<dbReference type="InterPro" id="IPR004565">
    <property type="entry name" value="OM_lipoprot_LolB"/>
</dbReference>
<name>A0A3A1YTP3_9BURK</name>
<dbReference type="OrthoDB" id="5296388at2"/>
<sequence>MSQRLFMRVWVVVSLLVFLAACASPPAIQGTDRSAFSRTGRFAVTVTEPGTAPQAVQGGFAWRDSGQTQQLDLANPMGSVLARVEISPARAVLIRSDGSREVAPDADALLAQVVGTDMPIRGLKQWLQGEVDAAATQVTRGENGRPTALVSTGWAVRLSRYDNEGPRMLVLERRHDAQQVRVRLVVDGA</sequence>
<dbReference type="SUPFAM" id="SSF89392">
    <property type="entry name" value="Prokaryotic lipoproteins and lipoprotein localization factors"/>
    <property type="match status" value="1"/>
</dbReference>
<proteinExistence type="inferred from homology"/>
<dbReference type="CDD" id="cd16326">
    <property type="entry name" value="LolB"/>
    <property type="match status" value="1"/>
</dbReference>
<comment type="similarity">
    <text evidence="2">Belongs to the LolB family.</text>
</comment>
<evidence type="ECO:0000256" key="8">
    <source>
        <dbReference type="ARBA" id="ARBA00023136"/>
    </source>
</evidence>
<evidence type="ECO:0000256" key="2">
    <source>
        <dbReference type="ARBA" id="ARBA00009696"/>
    </source>
</evidence>
<dbReference type="GO" id="GO:0015031">
    <property type="term" value="P:protein transport"/>
    <property type="evidence" value="ECO:0007669"/>
    <property type="project" value="UniProtKB-KW"/>
</dbReference>
<reference evidence="14 15" key="1">
    <citation type="submission" date="2017-08" db="EMBL/GenBank/DDBJ databases">
        <title>Pusillimonas indicus sp. nov., a member of the family Alcaligenaceae isolated from surface seawater.</title>
        <authorList>
            <person name="Li J."/>
        </authorList>
    </citation>
    <scope>NUCLEOTIDE SEQUENCE [LARGE SCALE GENOMIC DNA]</scope>
    <source>
        <strain evidence="14 15">L52-1-41</strain>
    </source>
</reference>
<evidence type="ECO:0000256" key="6">
    <source>
        <dbReference type="ARBA" id="ARBA00022729"/>
    </source>
</evidence>
<keyword evidence="8" id="KW-0472">Membrane</keyword>
<evidence type="ECO:0000313" key="14">
    <source>
        <dbReference type="EMBL" id="RIY39417.1"/>
    </source>
</evidence>
<evidence type="ECO:0000256" key="10">
    <source>
        <dbReference type="ARBA" id="ARBA00023186"/>
    </source>
</evidence>
<comment type="subcellular location">
    <subcellularLocation>
        <location evidence="1">Cell outer membrane</location>
        <topology evidence="1">Lipid-anchor</topology>
    </subcellularLocation>
</comment>
<evidence type="ECO:0000256" key="7">
    <source>
        <dbReference type="ARBA" id="ARBA00022927"/>
    </source>
</evidence>
<dbReference type="GO" id="GO:0009279">
    <property type="term" value="C:cell outer membrane"/>
    <property type="evidence" value="ECO:0007669"/>
    <property type="project" value="UniProtKB-SubCell"/>
</dbReference>
<keyword evidence="10" id="KW-0143">Chaperone</keyword>
<evidence type="ECO:0000256" key="5">
    <source>
        <dbReference type="ARBA" id="ARBA00022448"/>
    </source>
</evidence>
<accession>A0A3A1YTP3</accession>
<keyword evidence="9" id="KW-0564">Palmitate</keyword>
<dbReference type="Proteomes" id="UP000266206">
    <property type="component" value="Unassembled WGS sequence"/>
</dbReference>
<dbReference type="Gene3D" id="2.50.20.10">
    <property type="entry name" value="Lipoprotein localisation LolA/LolB/LppX"/>
    <property type="match status" value="1"/>
</dbReference>
<dbReference type="EMBL" id="NQYH01000016">
    <property type="protein sequence ID" value="RIY39417.1"/>
    <property type="molecule type" value="Genomic_DNA"/>
</dbReference>
<evidence type="ECO:0000256" key="11">
    <source>
        <dbReference type="ARBA" id="ARBA00023237"/>
    </source>
</evidence>
<feature type="signal peptide" evidence="13">
    <location>
        <begin position="1"/>
        <end position="23"/>
    </location>
</feature>
<keyword evidence="6 13" id="KW-0732">Signal</keyword>
<evidence type="ECO:0000256" key="9">
    <source>
        <dbReference type="ARBA" id="ARBA00023139"/>
    </source>
</evidence>
<dbReference type="Pfam" id="PF03550">
    <property type="entry name" value="LolB"/>
    <property type="match status" value="1"/>
</dbReference>
<evidence type="ECO:0000256" key="13">
    <source>
        <dbReference type="SAM" id="SignalP"/>
    </source>
</evidence>
<comment type="caution">
    <text evidence="14">The sequence shown here is derived from an EMBL/GenBank/DDBJ whole genome shotgun (WGS) entry which is preliminary data.</text>
</comment>
<feature type="chain" id="PRO_5017313490" description="Outer-membrane lipoprotein LolB" evidence="13">
    <location>
        <begin position="24"/>
        <end position="189"/>
    </location>
</feature>
<dbReference type="RefSeq" id="WP_114421513.1">
    <property type="nucleotide sequence ID" value="NZ_NQYH01000016.1"/>
</dbReference>
<evidence type="ECO:0000256" key="12">
    <source>
        <dbReference type="ARBA" id="ARBA00023288"/>
    </source>
</evidence>
<keyword evidence="12" id="KW-0449">Lipoprotein</keyword>
<protein>
    <recommendedName>
        <fullName evidence="4">Outer-membrane lipoprotein LolB</fullName>
    </recommendedName>
</protein>
<keyword evidence="5" id="KW-0813">Transport</keyword>